<evidence type="ECO:0000313" key="1">
    <source>
        <dbReference type="EMBL" id="KAI8684694.1"/>
    </source>
</evidence>
<name>A0ACC0RHP6_9HYPO</name>
<dbReference type="Proteomes" id="UP001065298">
    <property type="component" value="Chromosome 1"/>
</dbReference>
<protein>
    <submittedName>
        <fullName evidence="1">Uncharacterized protein</fullName>
    </submittedName>
</protein>
<keyword evidence="2" id="KW-1185">Reference proteome</keyword>
<reference evidence="1" key="1">
    <citation type="submission" date="2022-06" db="EMBL/GenBank/DDBJ databases">
        <title>Fusarium solani species complex genomes reveal bases of compartmentalisation and animal pathogenesis.</title>
        <authorList>
            <person name="Tsai I.J."/>
        </authorList>
    </citation>
    <scope>NUCLEOTIDE SEQUENCE</scope>
    <source>
        <strain evidence="1">Fu6.1</strain>
    </source>
</reference>
<proteinExistence type="predicted"/>
<comment type="caution">
    <text evidence="1">The sequence shown here is derived from an EMBL/GenBank/DDBJ whole genome shotgun (WGS) entry which is preliminary data.</text>
</comment>
<sequence length="302" mass="33749">MLFSYRTLFKPVSRLNLQISSSSRRKPQFNPPRILGRVATMASNAAIVSAEKITIDEFNQLLSQYPALIKEISSTKGAKPGQKTLEALDEYRYNDALDMFSPGKDTRPMKLDDIKTLVEWKLRHGKFRPTLMKLVSSNDADTAEDIVKQAIDAYKEDTDIDAALNVLTKLKGIGPATASLLLAVHDATRVIFFADEAFWWLCCDGKQSPIKYNAKEYRSLCSAVNDLHERLDVAASDVERVAYVLMKGPASLKPSDHVVPSKEAKKNRAPSSTKRKPDTRVEKADDATHEAPVLRRSKRVKA</sequence>
<accession>A0ACC0RHP6</accession>
<organism evidence="1 2">
    <name type="scientific">Fusarium keratoplasticum</name>
    <dbReference type="NCBI Taxonomy" id="1328300"/>
    <lineage>
        <taxon>Eukaryota</taxon>
        <taxon>Fungi</taxon>
        <taxon>Dikarya</taxon>
        <taxon>Ascomycota</taxon>
        <taxon>Pezizomycotina</taxon>
        <taxon>Sordariomycetes</taxon>
        <taxon>Hypocreomycetidae</taxon>
        <taxon>Hypocreales</taxon>
        <taxon>Nectriaceae</taxon>
        <taxon>Fusarium</taxon>
        <taxon>Fusarium solani species complex</taxon>
    </lineage>
</organism>
<evidence type="ECO:0000313" key="2">
    <source>
        <dbReference type="Proteomes" id="UP001065298"/>
    </source>
</evidence>
<dbReference type="EMBL" id="CM046503">
    <property type="protein sequence ID" value="KAI8684694.1"/>
    <property type="molecule type" value="Genomic_DNA"/>
</dbReference>
<gene>
    <name evidence="1" type="ORF">NCS57_00136100</name>
</gene>